<dbReference type="EMBL" id="FIZY01000098">
    <property type="protein sequence ID" value="CZF86949.1"/>
    <property type="molecule type" value="Genomic_DNA"/>
</dbReference>
<gene>
    <name evidence="1" type="ORF">GMA8713_04990</name>
</gene>
<evidence type="ECO:0000313" key="1">
    <source>
        <dbReference type="EMBL" id="CZF86949.1"/>
    </source>
</evidence>
<dbReference type="AlphaFoldDB" id="A0A128FJG8"/>
<accession>A0A128FJG8</accession>
<dbReference type="OrthoDB" id="6309860at2"/>
<evidence type="ECO:0000313" key="2">
    <source>
        <dbReference type="Proteomes" id="UP000073601"/>
    </source>
</evidence>
<keyword evidence="2" id="KW-1185">Reference proteome</keyword>
<proteinExistence type="predicted"/>
<dbReference type="Proteomes" id="UP000073601">
    <property type="component" value="Unassembled WGS sequence"/>
</dbReference>
<name>A0A128FJG8_9GAMM</name>
<organism evidence="1 2">
    <name type="scientific">Grimontia marina</name>
    <dbReference type="NCBI Taxonomy" id="646534"/>
    <lineage>
        <taxon>Bacteria</taxon>
        <taxon>Pseudomonadati</taxon>
        <taxon>Pseudomonadota</taxon>
        <taxon>Gammaproteobacteria</taxon>
        <taxon>Vibrionales</taxon>
        <taxon>Vibrionaceae</taxon>
        <taxon>Grimontia</taxon>
    </lineage>
</organism>
<reference evidence="2" key="1">
    <citation type="submission" date="2016-02" db="EMBL/GenBank/DDBJ databases">
        <authorList>
            <person name="Rodrigo-Torres Lidia"/>
            <person name="Arahal R.David."/>
        </authorList>
    </citation>
    <scope>NUCLEOTIDE SEQUENCE [LARGE SCALE GENOMIC DNA]</scope>
    <source>
        <strain evidence="2">CECT 8713</strain>
    </source>
</reference>
<protein>
    <submittedName>
        <fullName evidence="1">Uncharacterized protein</fullName>
    </submittedName>
</protein>
<dbReference type="RefSeq" id="WP_157515780.1">
    <property type="nucleotide sequence ID" value="NZ_CAWRCI010000098.1"/>
</dbReference>
<sequence>MRNLLFLLLCFSTYSYGYTSVSGPVKINSLRVYDSGKVLFKAPGATNKENCKGADSWIYLKQETEAQKRQFTVLLSARMSDMPVTLFFNGCSGGGQSGYRVVEQVML</sequence>